<reference evidence="3 4" key="1">
    <citation type="submission" date="2018-03" db="EMBL/GenBank/DDBJ databases">
        <title>The draft genome of Sphingosinicella sp. GL-C-18.</title>
        <authorList>
            <person name="Liu L."/>
            <person name="Li L."/>
            <person name="Liang L."/>
            <person name="Zhang X."/>
            <person name="Wang T."/>
        </authorList>
    </citation>
    <scope>NUCLEOTIDE SEQUENCE [LARGE SCALE GENOMIC DNA]</scope>
    <source>
        <strain evidence="3 4">GL-C-18</strain>
    </source>
</reference>
<organism evidence="3 4">
    <name type="scientific">Allosphingosinicella deserti</name>
    <dbReference type="NCBI Taxonomy" id="2116704"/>
    <lineage>
        <taxon>Bacteria</taxon>
        <taxon>Pseudomonadati</taxon>
        <taxon>Pseudomonadota</taxon>
        <taxon>Alphaproteobacteria</taxon>
        <taxon>Sphingomonadales</taxon>
        <taxon>Sphingomonadaceae</taxon>
        <taxon>Allosphingosinicella</taxon>
    </lineage>
</organism>
<evidence type="ECO:0000259" key="2">
    <source>
        <dbReference type="Pfam" id="PF13372"/>
    </source>
</evidence>
<dbReference type="Pfam" id="PF13372">
    <property type="entry name" value="Alginate_exp"/>
    <property type="match status" value="1"/>
</dbReference>
<sequence length="457" mass="49199">MTGAALLALALLAAPAAAASPGAPAFHTTRYEEDWSVLAGADAVPRWQRAKYRPLDGSGAAWLSTGLEARLRYEGFDDNGWGAAEAPDDGYLWLRVMPHADLHAGPLRGFVQGIAAGARGVAPAAGPLDRTGVDLLQGFAELRLPLAGETSLMLRGGRALMALGSERLVGARYGPNVPLPFDGWRGGIAHRGARLDLLRLRPVKAGPGDFDDRSDGNRRLSGVYATLPVAGALSIDLYRFAYRREAGASEQGEGRERRSTLGLRLFGTAGPWSWNWEAMRQRGRFGDAPIRAWSIATETAFAAPSRPLRPLLRVRANIVSGDRDPADPTLQSFNPMFPKGKYFGELSPIGPYNIVNLHPALELDLGRGFGASLAGVRYWRQSRGDGIYDMGGALLRAGAGTKARHIGTQTEAVLTWTPHPLLSFSASGSMFAAGDFLRRTGPHRNIRMIALEAMFRL</sequence>
<keyword evidence="1" id="KW-0732">Signal</keyword>
<protein>
    <recommendedName>
        <fullName evidence="2">Alginate export domain-containing protein</fullName>
    </recommendedName>
</protein>
<dbReference type="EMBL" id="PXYI01000003">
    <property type="protein sequence ID" value="PSJ40652.1"/>
    <property type="molecule type" value="Genomic_DNA"/>
</dbReference>
<evidence type="ECO:0000256" key="1">
    <source>
        <dbReference type="SAM" id="SignalP"/>
    </source>
</evidence>
<gene>
    <name evidence="3" type="ORF">C7I55_10055</name>
</gene>
<accession>A0A2P7QRR4</accession>
<dbReference type="Proteomes" id="UP000241167">
    <property type="component" value="Unassembled WGS sequence"/>
</dbReference>
<name>A0A2P7QRR4_9SPHN</name>
<dbReference type="RefSeq" id="WP_106512802.1">
    <property type="nucleotide sequence ID" value="NZ_PXYI01000003.1"/>
</dbReference>
<feature type="chain" id="PRO_5015116700" description="Alginate export domain-containing protein" evidence="1">
    <location>
        <begin position="20"/>
        <end position="457"/>
    </location>
</feature>
<feature type="domain" description="Alginate export" evidence="2">
    <location>
        <begin position="62"/>
        <end position="444"/>
    </location>
</feature>
<dbReference type="OrthoDB" id="311329at2"/>
<comment type="caution">
    <text evidence="3">The sequence shown here is derived from an EMBL/GenBank/DDBJ whole genome shotgun (WGS) entry which is preliminary data.</text>
</comment>
<keyword evidence="4" id="KW-1185">Reference proteome</keyword>
<proteinExistence type="predicted"/>
<dbReference type="AlphaFoldDB" id="A0A2P7QRR4"/>
<evidence type="ECO:0000313" key="4">
    <source>
        <dbReference type="Proteomes" id="UP000241167"/>
    </source>
</evidence>
<evidence type="ECO:0000313" key="3">
    <source>
        <dbReference type="EMBL" id="PSJ40652.1"/>
    </source>
</evidence>
<feature type="signal peptide" evidence="1">
    <location>
        <begin position="1"/>
        <end position="19"/>
    </location>
</feature>
<dbReference type="InterPro" id="IPR025388">
    <property type="entry name" value="Alginate_export_dom"/>
</dbReference>